<sequence>MIDYIKIKVTDSKTIVRLWNNPLLYFYSKNEFLLFDNETIKTRNTKQFNGILFELTEHVLYIRFKPHYFFNSNIHNANDFSVKDCIEILKQFSTLFKLETKYLEVINIEFGLNIIIPDELICVKDLLAYTIYHGLNEFRTDRKYIYCKFSHSSNKRGAANVYKMVKMYAKGIQFPKNCNKNTLRFEIKSNRKKYINRLDIYTIEDLLQPQRYNNLKNVILKEFDDILIIDSFTTPKINKRRLNKHLERLNPIHWHKLLNRSRNVFKNHFNAYYKDLNTSRTHLKAEIRNLIANKLIELQK</sequence>
<dbReference type="OrthoDB" id="795069at2"/>
<proteinExistence type="predicted"/>
<dbReference type="RefSeq" id="WP_044630960.1">
    <property type="nucleotide sequence ID" value="NZ_JTDW01000001.1"/>
</dbReference>
<dbReference type="STRING" id="1435349.PW52_00450"/>
<keyword evidence="2" id="KW-1185">Reference proteome</keyword>
<accession>A0A0D7WCS4</accession>
<dbReference type="PATRIC" id="fig|1435349.4.peg.92"/>
<reference evidence="1 2" key="1">
    <citation type="submission" date="2014-11" db="EMBL/GenBank/DDBJ databases">
        <title>Tamlana sedimentorum sp. nov., isolated from shallow sand sediments of the Sea of Japan.</title>
        <authorList>
            <person name="Romanenko L.A."/>
        </authorList>
    </citation>
    <scope>NUCLEOTIDE SEQUENCE [LARGE SCALE GENOMIC DNA]</scope>
    <source>
        <strain evidence="1 2">JCM 19808</strain>
    </source>
</reference>
<dbReference type="EMBL" id="JTDW01000001">
    <property type="protein sequence ID" value="KJD36965.1"/>
    <property type="molecule type" value="Genomic_DNA"/>
</dbReference>
<name>A0A0D7WCS4_9FLAO</name>
<comment type="caution">
    <text evidence="1">The sequence shown here is derived from an EMBL/GenBank/DDBJ whole genome shotgun (WGS) entry which is preliminary data.</text>
</comment>
<dbReference type="Proteomes" id="UP000032578">
    <property type="component" value="Unassembled WGS sequence"/>
</dbReference>
<evidence type="ECO:0000313" key="1">
    <source>
        <dbReference type="EMBL" id="KJD36965.1"/>
    </source>
</evidence>
<protein>
    <submittedName>
        <fullName evidence="1">Uncharacterized protein</fullName>
    </submittedName>
</protein>
<dbReference type="AlphaFoldDB" id="A0A0D7WCS4"/>
<evidence type="ECO:0000313" key="2">
    <source>
        <dbReference type="Proteomes" id="UP000032578"/>
    </source>
</evidence>
<gene>
    <name evidence="1" type="ORF">PW52_00450</name>
</gene>
<organism evidence="1 2">
    <name type="scientific">Neotamlana sedimentorum</name>
    <dbReference type="NCBI Taxonomy" id="1435349"/>
    <lineage>
        <taxon>Bacteria</taxon>
        <taxon>Pseudomonadati</taxon>
        <taxon>Bacteroidota</taxon>
        <taxon>Flavobacteriia</taxon>
        <taxon>Flavobacteriales</taxon>
        <taxon>Flavobacteriaceae</taxon>
        <taxon>Neotamlana</taxon>
    </lineage>
</organism>